<proteinExistence type="predicted"/>
<accession>A0ABX2DUH9</accession>
<gene>
    <name evidence="1" type="ORF">HQN87_20625</name>
</gene>
<sequence>MKRKFVLLGVSGVLALSIAFGVVIYGNAKAEPKQPVQKAIHAKLQVFNFEDALENSDLVVKVEVEKKTRELSEPSPKTLFQAKILDELKADPSLNADQIHILQQGNSEWKFNQNDLFLENERYVLFLKKAIGIDEPNTYWILGEETGMYKDSGTGKLLKLSYYDKQLEDIEDKELTKNFLKDNENKMDSKEVQIVNEQQFKDKVEKILNN</sequence>
<evidence type="ECO:0000313" key="2">
    <source>
        <dbReference type="Proteomes" id="UP000711047"/>
    </source>
</evidence>
<protein>
    <recommendedName>
        <fullName evidence="3">Lipoprotein</fullName>
    </recommendedName>
</protein>
<organism evidence="1 2">
    <name type="scientific">Paenibacillus tritici</name>
    <dbReference type="NCBI Taxonomy" id="1873425"/>
    <lineage>
        <taxon>Bacteria</taxon>
        <taxon>Bacillati</taxon>
        <taxon>Bacillota</taxon>
        <taxon>Bacilli</taxon>
        <taxon>Bacillales</taxon>
        <taxon>Paenibacillaceae</taxon>
        <taxon>Paenibacillus</taxon>
    </lineage>
</organism>
<evidence type="ECO:0000313" key="1">
    <source>
        <dbReference type="EMBL" id="NQX47734.1"/>
    </source>
</evidence>
<name>A0ABX2DUH9_9BACL</name>
<reference evidence="1 2" key="1">
    <citation type="submission" date="2020-05" db="EMBL/GenBank/DDBJ databases">
        <title>Paenibacillus glebae, sp. nov., Paenibacillus humi sp. nov., Paenibacillus pedi sp. nov., Paenibacillus terrestris sp. nov. and Paenibacillus terricola sp. nov., isolated from a forest top soil sample.</title>
        <authorList>
            <person name="Qi S."/>
            <person name="Carlier A."/>
            <person name="Cnockaert M."/>
            <person name="Vandamme P."/>
        </authorList>
    </citation>
    <scope>NUCLEOTIDE SEQUENCE [LARGE SCALE GENOMIC DNA]</scope>
    <source>
        <strain evidence="1 2">LMG 29502</strain>
    </source>
</reference>
<evidence type="ECO:0008006" key="3">
    <source>
        <dbReference type="Google" id="ProtNLM"/>
    </source>
</evidence>
<keyword evidence="2" id="KW-1185">Reference proteome</keyword>
<dbReference type="RefSeq" id="WP_173137178.1">
    <property type="nucleotide sequence ID" value="NZ_JABMKX010000011.1"/>
</dbReference>
<comment type="caution">
    <text evidence="1">The sequence shown here is derived from an EMBL/GenBank/DDBJ whole genome shotgun (WGS) entry which is preliminary data.</text>
</comment>
<dbReference type="Proteomes" id="UP000711047">
    <property type="component" value="Unassembled WGS sequence"/>
</dbReference>
<dbReference type="EMBL" id="JABMKX010000011">
    <property type="protein sequence ID" value="NQX47734.1"/>
    <property type="molecule type" value="Genomic_DNA"/>
</dbReference>